<feature type="transmembrane region" description="Helical" evidence="2">
    <location>
        <begin position="127"/>
        <end position="148"/>
    </location>
</feature>
<dbReference type="PANTHER" id="PTHR34851">
    <property type="entry name" value="PROTEIN CBG05235-RELATED"/>
    <property type="match status" value="1"/>
</dbReference>
<evidence type="ECO:0000313" key="3">
    <source>
        <dbReference type="EMBL" id="CAB3399955.1"/>
    </source>
</evidence>
<evidence type="ECO:0000256" key="2">
    <source>
        <dbReference type="SAM" id="Phobius"/>
    </source>
</evidence>
<gene>
    <name evidence="3" type="ORF">CBOVIS_LOCUS2992</name>
</gene>
<keyword evidence="2" id="KW-0812">Transmembrane</keyword>
<dbReference type="Proteomes" id="UP000494206">
    <property type="component" value="Unassembled WGS sequence"/>
</dbReference>
<dbReference type="PANTHER" id="PTHR34851:SF3">
    <property type="entry name" value="MARVEL DOMAIN-CONTAINING PROTEIN"/>
    <property type="match status" value="1"/>
</dbReference>
<protein>
    <submittedName>
        <fullName evidence="3">Uncharacterized protein</fullName>
    </submittedName>
</protein>
<feature type="region of interest" description="Disordered" evidence="1">
    <location>
        <begin position="1"/>
        <end position="94"/>
    </location>
</feature>
<proteinExistence type="predicted"/>
<keyword evidence="2" id="KW-0472">Membrane</keyword>
<feature type="transmembrane region" description="Helical" evidence="2">
    <location>
        <begin position="186"/>
        <end position="209"/>
    </location>
</feature>
<feature type="compositionally biased region" description="Low complexity" evidence="1">
    <location>
        <begin position="62"/>
        <end position="74"/>
    </location>
</feature>
<feature type="transmembrane region" description="Helical" evidence="2">
    <location>
        <begin position="154"/>
        <end position="174"/>
    </location>
</feature>
<reference evidence="3 4" key="1">
    <citation type="submission" date="2020-04" db="EMBL/GenBank/DDBJ databases">
        <authorList>
            <person name="Laetsch R D."/>
            <person name="Stevens L."/>
            <person name="Kumar S."/>
            <person name="Blaxter L. M."/>
        </authorList>
    </citation>
    <scope>NUCLEOTIDE SEQUENCE [LARGE SCALE GENOMIC DNA]</scope>
</reference>
<feature type="transmembrane region" description="Helical" evidence="2">
    <location>
        <begin position="244"/>
        <end position="270"/>
    </location>
</feature>
<evidence type="ECO:0000256" key="1">
    <source>
        <dbReference type="SAM" id="MobiDB-lite"/>
    </source>
</evidence>
<comment type="caution">
    <text evidence="3">The sequence shown here is derived from an EMBL/GenBank/DDBJ whole genome shotgun (WGS) entry which is preliminary data.</text>
</comment>
<keyword evidence="4" id="KW-1185">Reference proteome</keyword>
<dbReference type="AlphaFoldDB" id="A0A8S1EFK0"/>
<accession>A0A8S1EFK0</accession>
<name>A0A8S1EFK0_9PELO</name>
<organism evidence="3 4">
    <name type="scientific">Caenorhabditis bovis</name>
    <dbReference type="NCBI Taxonomy" id="2654633"/>
    <lineage>
        <taxon>Eukaryota</taxon>
        <taxon>Metazoa</taxon>
        <taxon>Ecdysozoa</taxon>
        <taxon>Nematoda</taxon>
        <taxon>Chromadorea</taxon>
        <taxon>Rhabditida</taxon>
        <taxon>Rhabditina</taxon>
        <taxon>Rhabditomorpha</taxon>
        <taxon>Rhabditoidea</taxon>
        <taxon>Rhabditidae</taxon>
        <taxon>Peloderinae</taxon>
        <taxon>Caenorhabditis</taxon>
    </lineage>
</organism>
<keyword evidence="2" id="KW-1133">Transmembrane helix</keyword>
<evidence type="ECO:0000313" key="4">
    <source>
        <dbReference type="Proteomes" id="UP000494206"/>
    </source>
</evidence>
<sequence>MARNAKSPTVPPPTPTTTLNQCQSIPTIRIDAPVKSEKPAEIVIELKPSPPPPETRSESRLSTRMPRQPRQPRQTSIRSGGWGANGNGVMKGPPPRETVVNFGFTEEPIPPNYYCCSQVKIIKTCRVVGVFSLIGFFINLVLYFMGISKLGLNGYFEAFLLIFDFISVMTLMCGVSKKRPGLLKPFMFYTTIWSIGLIILFLIFLVHLFRGTHGVSRNILENLRSINADPNEYRFRRPDSSSTAIIVTLLVTAAMVTVIVVECVFLHIVYRTFQYFAYNEEKRREESNKKERL</sequence>
<dbReference type="OrthoDB" id="5843182at2759"/>
<dbReference type="EMBL" id="CADEPM010000002">
    <property type="protein sequence ID" value="CAB3399955.1"/>
    <property type="molecule type" value="Genomic_DNA"/>
</dbReference>